<dbReference type="EC" id="2.7.7.65" evidence="2"/>
<dbReference type="SMART" id="SM00267">
    <property type="entry name" value="GGDEF"/>
    <property type="match status" value="1"/>
</dbReference>
<dbReference type="PANTHER" id="PTHR45138">
    <property type="entry name" value="REGULATORY COMPONENTS OF SENSORY TRANSDUCTION SYSTEM"/>
    <property type="match status" value="1"/>
</dbReference>
<dbReference type="NCBIfam" id="TIGR00254">
    <property type="entry name" value="GGDEF"/>
    <property type="match status" value="1"/>
</dbReference>
<gene>
    <name evidence="5" type="ORF">GCM10007157_23140</name>
</gene>
<dbReference type="FunFam" id="3.30.70.270:FF:000001">
    <property type="entry name" value="Diguanylate cyclase domain protein"/>
    <property type="match status" value="1"/>
</dbReference>
<evidence type="ECO:0000256" key="2">
    <source>
        <dbReference type="ARBA" id="ARBA00012528"/>
    </source>
</evidence>
<evidence type="ECO:0000259" key="4">
    <source>
        <dbReference type="PROSITE" id="PS50887"/>
    </source>
</evidence>
<dbReference type="CDD" id="cd01949">
    <property type="entry name" value="GGDEF"/>
    <property type="match status" value="1"/>
</dbReference>
<organism evidence="5 6">
    <name type="scientific">Vreelandella hamiltonii</name>
    <dbReference type="NCBI Taxonomy" id="502829"/>
    <lineage>
        <taxon>Bacteria</taxon>
        <taxon>Pseudomonadati</taxon>
        <taxon>Pseudomonadota</taxon>
        <taxon>Gammaproteobacteria</taxon>
        <taxon>Oceanospirillales</taxon>
        <taxon>Halomonadaceae</taxon>
        <taxon>Vreelandella</taxon>
    </lineage>
</organism>
<dbReference type="InterPro" id="IPR000160">
    <property type="entry name" value="GGDEF_dom"/>
</dbReference>
<dbReference type="AlphaFoldDB" id="A0A8H9I346"/>
<dbReference type="GO" id="GO:1902201">
    <property type="term" value="P:negative regulation of bacterial-type flagellum-dependent cell motility"/>
    <property type="evidence" value="ECO:0007669"/>
    <property type="project" value="TreeGrafter"/>
</dbReference>
<keyword evidence="6" id="KW-1185">Reference proteome</keyword>
<dbReference type="InterPro" id="IPR050469">
    <property type="entry name" value="Diguanylate_Cyclase"/>
</dbReference>
<dbReference type="PROSITE" id="PS50887">
    <property type="entry name" value="GGDEF"/>
    <property type="match status" value="1"/>
</dbReference>
<dbReference type="Gene3D" id="3.30.70.270">
    <property type="match status" value="1"/>
</dbReference>
<name>A0A8H9I346_9GAMM</name>
<evidence type="ECO:0000313" key="5">
    <source>
        <dbReference type="EMBL" id="GGW30575.1"/>
    </source>
</evidence>
<dbReference type="PANTHER" id="PTHR45138:SF9">
    <property type="entry name" value="DIGUANYLATE CYCLASE DGCM-RELATED"/>
    <property type="match status" value="1"/>
</dbReference>
<evidence type="ECO:0000256" key="3">
    <source>
        <dbReference type="ARBA" id="ARBA00034247"/>
    </source>
</evidence>
<evidence type="ECO:0000313" key="6">
    <source>
        <dbReference type="Proteomes" id="UP000623776"/>
    </source>
</evidence>
<dbReference type="SUPFAM" id="SSF55073">
    <property type="entry name" value="Nucleotide cyclase"/>
    <property type="match status" value="1"/>
</dbReference>
<protein>
    <recommendedName>
        <fullName evidence="2">diguanylate cyclase</fullName>
        <ecNumber evidence="2">2.7.7.65</ecNumber>
    </recommendedName>
</protein>
<dbReference type="GO" id="GO:0005886">
    <property type="term" value="C:plasma membrane"/>
    <property type="evidence" value="ECO:0007669"/>
    <property type="project" value="TreeGrafter"/>
</dbReference>
<dbReference type="InterPro" id="IPR029787">
    <property type="entry name" value="Nucleotide_cyclase"/>
</dbReference>
<proteinExistence type="predicted"/>
<sequence length="320" mass="35092">MGGSLSQSVAVFDAHGRLIDWNSGFIEEFGDAVKVLGKGASARDIYNACLLPERALDLTWALDGAPPPPFEYINHRRRLLVTQSLGGSGHVFRVAHDMQDSPPLHPAMLDESAELLRSTALRISAAIIKRREQETLRLHELALKDELTGVANRRYFNTLLDIEWQRCRQGSLPMSMIFIDIDFFKHYNDFYGHPSGDECLKVIAATLAANLTRPDGLVARYGGEEFTCLLPGTDLAEATRKAVELELAVRALAMEHKKSLVAPVVTISLGVATALSLKDHPSSMLVSAADQQLYAAKAAGRGCVRASLSDNAVFPNQRWV</sequence>
<dbReference type="GO" id="GO:0043709">
    <property type="term" value="P:cell adhesion involved in single-species biofilm formation"/>
    <property type="evidence" value="ECO:0007669"/>
    <property type="project" value="TreeGrafter"/>
</dbReference>
<feature type="domain" description="GGDEF" evidence="4">
    <location>
        <begin position="172"/>
        <end position="309"/>
    </location>
</feature>
<dbReference type="RefSeq" id="WP_189463719.1">
    <property type="nucleotide sequence ID" value="NZ_BMXN01000013.1"/>
</dbReference>
<comment type="cofactor">
    <cofactor evidence="1">
        <name>Mg(2+)</name>
        <dbReference type="ChEBI" id="CHEBI:18420"/>
    </cofactor>
</comment>
<comment type="caution">
    <text evidence="5">The sequence shown here is derived from an EMBL/GenBank/DDBJ whole genome shotgun (WGS) entry which is preliminary data.</text>
</comment>
<dbReference type="Proteomes" id="UP000623776">
    <property type="component" value="Unassembled WGS sequence"/>
</dbReference>
<dbReference type="InterPro" id="IPR043128">
    <property type="entry name" value="Rev_trsase/Diguanyl_cyclase"/>
</dbReference>
<comment type="catalytic activity">
    <reaction evidence="3">
        <text>2 GTP = 3',3'-c-di-GMP + 2 diphosphate</text>
        <dbReference type="Rhea" id="RHEA:24898"/>
        <dbReference type="ChEBI" id="CHEBI:33019"/>
        <dbReference type="ChEBI" id="CHEBI:37565"/>
        <dbReference type="ChEBI" id="CHEBI:58805"/>
        <dbReference type="EC" id="2.7.7.65"/>
    </reaction>
</comment>
<reference evidence="6" key="1">
    <citation type="journal article" date="2019" name="Int. J. Syst. Evol. Microbiol.">
        <title>The Global Catalogue of Microorganisms (GCM) 10K type strain sequencing project: providing services to taxonomists for standard genome sequencing and annotation.</title>
        <authorList>
            <consortium name="The Broad Institute Genomics Platform"/>
            <consortium name="The Broad Institute Genome Sequencing Center for Infectious Disease"/>
            <person name="Wu L."/>
            <person name="Ma J."/>
        </authorList>
    </citation>
    <scope>NUCLEOTIDE SEQUENCE [LARGE SCALE GENOMIC DNA]</scope>
    <source>
        <strain evidence="6">KCTC 22154</strain>
    </source>
</reference>
<dbReference type="EMBL" id="BMXN01000013">
    <property type="protein sequence ID" value="GGW30575.1"/>
    <property type="molecule type" value="Genomic_DNA"/>
</dbReference>
<accession>A0A8H9I346</accession>
<dbReference type="GO" id="GO:0052621">
    <property type="term" value="F:diguanylate cyclase activity"/>
    <property type="evidence" value="ECO:0007669"/>
    <property type="project" value="UniProtKB-EC"/>
</dbReference>
<evidence type="ECO:0000256" key="1">
    <source>
        <dbReference type="ARBA" id="ARBA00001946"/>
    </source>
</evidence>
<dbReference type="Pfam" id="PF00990">
    <property type="entry name" value="GGDEF"/>
    <property type="match status" value="1"/>
</dbReference>